<gene>
    <name evidence="3" type="ORF">MmiAt1_07140</name>
</gene>
<name>A0ABU3VP24_9EURY</name>
<feature type="region of interest" description="Disordered" evidence="1">
    <location>
        <begin position="288"/>
        <end position="311"/>
    </location>
</feature>
<dbReference type="SMART" id="SM00933">
    <property type="entry name" value="NurA"/>
    <property type="match status" value="1"/>
</dbReference>
<feature type="domain" description="NurA" evidence="2">
    <location>
        <begin position="72"/>
        <end position="417"/>
    </location>
</feature>
<dbReference type="Proteomes" id="UP001272052">
    <property type="component" value="Unassembled WGS sequence"/>
</dbReference>
<dbReference type="EMBL" id="JAWDKC010000013">
    <property type="protein sequence ID" value="MDV0445157.1"/>
    <property type="molecule type" value="Genomic_DNA"/>
</dbReference>
<reference evidence="3 4" key="1">
    <citation type="submission" date="2023-06" db="EMBL/GenBank/DDBJ databases">
        <title>Genome sequence of Methanimicrococcus sp. At1.</title>
        <authorList>
            <person name="Protasov E."/>
            <person name="Platt K."/>
            <person name="Poehlein A."/>
            <person name="Daniel R."/>
            <person name="Brune A."/>
        </authorList>
    </citation>
    <scope>NUCLEOTIDE SEQUENCE [LARGE SCALE GENOMIC DNA]</scope>
    <source>
        <strain evidence="3 4">At1</strain>
    </source>
</reference>
<comment type="caution">
    <text evidence="3">The sequence shown here is derived from an EMBL/GenBank/DDBJ whole genome shotgun (WGS) entry which is preliminary data.</text>
</comment>
<dbReference type="Pfam" id="PF09376">
    <property type="entry name" value="NurA"/>
    <property type="match status" value="1"/>
</dbReference>
<evidence type="ECO:0000313" key="3">
    <source>
        <dbReference type="EMBL" id="MDV0445157.1"/>
    </source>
</evidence>
<evidence type="ECO:0000259" key="2">
    <source>
        <dbReference type="SMART" id="SM00933"/>
    </source>
</evidence>
<dbReference type="RefSeq" id="WP_318785583.1">
    <property type="nucleotide sequence ID" value="NZ_JAWDKC010000013.1"/>
</dbReference>
<evidence type="ECO:0000256" key="1">
    <source>
        <dbReference type="SAM" id="MobiDB-lite"/>
    </source>
</evidence>
<protein>
    <recommendedName>
        <fullName evidence="2">NurA domain-containing protein</fullName>
    </recommendedName>
</protein>
<organism evidence="3 4">
    <name type="scientific">Methanimicrococcus hacksteinii</name>
    <dbReference type="NCBI Taxonomy" id="3028293"/>
    <lineage>
        <taxon>Archaea</taxon>
        <taxon>Methanobacteriati</taxon>
        <taxon>Methanobacteriota</taxon>
        <taxon>Stenosarchaea group</taxon>
        <taxon>Methanomicrobia</taxon>
        <taxon>Methanosarcinales</taxon>
        <taxon>Methanosarcinaceae</taxon>
        <taxon>Methanimicrococcus</taxon>
    </lineage>
</organism>
<evidence type="ECO:0000313" key="4">
    <source>
        <dbReference type="Proteomes" id="UP001272052"/>
    </source>
</evidence>
<keyword evidence="4" id="KW-1185">Reference proteome</keyword>
<accession>A0ABU3VP24</accession>
<proteinExistence type="predicted"/>
<sequence>MTLEPVHMKEISDIASEIEYAYTEKESQDIFEIFKRLADLRQDDKIILKAAGKLFRAAADIRRMSLEEDEFAVTYSSDSGSTNPILFERGLFLDICHSAMASTPTDLELHRKRTIVCTGFSSGKKTKLPESENWKTFDEGFGRSKVIQIDPSVLKIRAGRMVHDYSIYASESEHILWTQPEMDKNGFFIMDGPVYPKQLMFWMGTNSDKVLVRYDKNAKKILQNYIDIMDFHLENKMPVVGFVKNPAETQIINLLREKAKEEKIFTELPWATDTQLFKSFLKPESEIDRDKTARKEEQKNDEQKNGEQKNDRQTRFTITYSNWFLQPNQFYDSEIKANSPLVDETLSRKFDDEDYLPVFFMVRVPFDGNYIVFKIESLYGLIKDEDMKKKITKKILYELAVGKVPETLLKADSIAKISVDEKKEIRELFTKDRAEKSYNEMRWGDLDEF</sequence>
<dbReference type="InterPro" id="IPR018977">
    <property type="entry name" value="NurA_domain"/>
</dbReference>